<organism evidence="2 3">
    <name type="scientific">Tanticharoenia sakaeratensis NBRC 103193</name>
    <dbReference type="NCBI Taxonomy" id="1231623"/>
    <lineage>
        <taxon>Bacteria</taxon>
        <taxon>Pseudomonadati</taxon>
        <taxon>Pseudomonadota</taxon>
        <taxon>Alphaproteobacteria</taxon>
        <taxon>Acetobacterales</taxon>
        <taxon>Acetobacteraceae</taxon>
        <taxon>Tanticharoenia</taxon>
    </lineage>
</organism>
<evidence type="ECO:0000313" key="3">
    <source>
        <dbReference type="Proteomes" id="UP000032679"/>
    </source>
</evidence>
<comment type="caution">
    <text evidence="2">The sequence shown here is derived from an EMBL/GenBank/DDBJ whole genome shotgun (WGS) entry which is preliminary data.</text>
</comment>
<feature type="transmembrane region" description="Helical" evidence="1">
    <location>
        <begin position="6"/>
        <end position="28"/>
    </location>
</feature>
<dbReference type="AlphaFoldDB" id="A0A0D6MK75"/>
<dbReference type="RefSeq" id="WP_048848621.1">
    <property type="nucleotide sequence ID" value="NZ_BALE01000015.1"/>
</dbReference>
<feature type="transmembrane region" description="Helical" evidence="1">
    <location>
        <begin position="131"/>
        <end position="148"/>
    </location>
</feature>
<keyword evidence="1" id="KW-0812">Transmembrane</keyword>
<protein>
    <submittedName>
        <fullName evidence="2">Uncharacterized protein</fullName>
    </submittedName>
</protein>
<evidence type="ECO:0000313" key="2">
    <source>
        <dbReference type="EMBL" id="GAN54074.1"/>
    </source>
</evidence>
<keyword evidence="1" id="KW-1133">Transmembrane helix</keyword>
<evidence type="ECO:0000256" key="1">
    <source>
        <dbReference type="SAM" id="Phobius"/>
    </source>
</evidence>
<dbReference type="Proteomes" id="UP000032679">
    <property type="component" value="Unassembled WGS sequence"/>
</dbReference>
<sequence>MPRSLLTRSLISGTVSGILTSAALLGLARMRGIPVWRSLNCTAHWLDGPKTAENEALELRQTGVGFGTNHAACIFWAGFVEAALGGGRVSWARAAATAATVTVIAVPADYIATPKRFTPGWELVFRVRDIAIVYAAMAIGLTLGARLTHRDA</sequence>
<keyword evidence="3" id="KW-1185">Reference proteome</keyword>
<dbReference type="OrthoDB" id="7281312at2"/>
<feature type="transmembrane region" description="Helical" evidence="1">
    <location>
        <begin position="91"/>
        <end position="111"/>
    </location>
</feature>
<reference evidence="2 3" key="1">
    <citation type="submission" date="2012-10" db="EMBL/GenBank/DDBJ databases">
        <title>Genome sequencing of Tanticharoenia sakaeratensis NBRC 103193.</title>
        <authorList>
            <person name="Azuma Y."/>
            <person name="Hadano H."/>
            <person name="Hirakawa H."/>
            <person name="Matsushita K."/>
        </authorList>
    </citation>
    <scope>NUCLEOTIDE SEQUENCE [LARGE SCALE GENOMIC DNA]</scope>
    <source>
        <strain evidence="2 3">NBRC 103193</strain>
    </source>
</reference>
<accession>A0A0D6MK75</accession>
<name>A0A0D6MK75_9PROT</name>
<dbReference type="STRING" id="1231623.Tasa_015_063"/>
<gene>
    <name evidence="2" type="ORF">Tasa_015_063</name>
</gene>
<dbReference type="EMBL" id="BALE01000015">
    <property type="protein sequence ID" value="GAN54074.1"/>
    <property type="molecule type" value="Genomic_DNA"/>
</dbReference>
<keyword evidence="1" id="KW-0472">Membrane</keyword>
<proteinExistence type="predicted"/>